<keyword evidence="2" id="KW-0680">Restriction system</keyword>
<dbReference type="InterPro" id="IPR000055">
    <property type="entry name" value="Restrct_endonuc_typeI_TRD"/>
</dbReference>
<keyword evidence="3" id="KW-0238">DNA-binding</keyword>
<evidence type="ECO:0000313" key="5">
    <source>
        <dbReference type="EMBL" id="GAG10151.1"/>
    </source>
</evidence>
<dbReference type="Gene3D" id="3.90.220.20">
    <property type="entry name" value="DNA methylase specificity domains"/>
    <property type="match status" value="1"/>
</dbReference>
<sequence length="79" mass="9391">KSTFNQAICSIVPDEKIILNDYLYYTLLSEREGIAKKKIHRTQDNLNKTKLENYEIPLIKDPKIQKKFISEMQEFEKTL</sequence>
<accession>X0WBV0</accession>
<evidence type="ECO:0000256" key="3">
    <source>
        <dbReference type="ARBA" id="ARBA00023125"/>
    </source>
</evidence>
<dbReference type="GO" id="GO:0009307">
    <property type="term" value="P:DNA restriction-modification system"/>
    <property type="evidence" value="ECO:0007669"/>
    <property type="project" value="UniProtKB-KW"/>
</dbReference>
<dbReference type="GO" id="GO:0003677">
    <property type="term" value="F:DNA binding"/>
    <property type="evidence" value="ECO:0007669"/>
    <property type="project" value="UniProtKB-KW"/>
</dbReference>
<evidence type="ECO:0000256" key="2">
    <source>
        <dbReference type="ARBA" id="ARBA00022747"/>
    </source>
</evidence>
<reference evidence="5" key="1">
    <citation type="journal article" date="2014" name="Front. Microbiol.">
        <title>High frequency of phylogenetically diverse reductive dehalogenase-homologous genes in deep subseafloor sedimentary metagenomes.</title>
        <authorList>
            <person name="Kawai M."/>
            <person name="Futagami T."/>
            <person name="Toyoda A."/>
            <person name="Takaki Y."/>
            <person name="Nishi S."/>
            <person name="Hori S."/>
            <person name="Arai W."/>
            <person name="Tsubouchi T."/>
            <person name="Morono Y."/>
            <person name="Uchiyama I."/>
            <person name="Ito T."/>
            <person name="Fujiyama A."/>
            <person name="Inagaki F."/>
            <person name="Takami H."/>
        </authorList>
    </citation>
    <scope>NUCLEOTIDE SEQUENCE</scope>
    <source>
        <strain evidence="5">Expedition CK06-06</strain>
    </source>
</reference>
<dbReference type="InterPro" id="IPR044946">
    <property type="entry name" value="Restrct_endonuc_typeI_TRD_sf"/>
</dbReference>
<evidence type="ECO:0000256" key="1">
    <source>
        <dbReference type="ARBA" id="ARBA00010923"/>
    </source>
</evidence>
<name>X0WBV0_9ZZZZ</name>
<comment type="similarity">
    <text evidence="1">Belongs to the type-I restriction system S methylase family.</text>
</comment>
<dbReference type="Pfam" id="PF01420">
    <property type="entry name" value="Methylase_S"/>
    <property type="match status" value="1"/>
</dbReference>
<proteinExistence type="inferred from homology"/>
<comment type="caution">
    <text evidence="5">The sequence shown here is derived from an EMBL/GenBank/DDBJ whole genome shotgun (WGS) entry which is preliminary data.</text>
</comment>
<organism evidence="5">
    <name type="scientific">marine sediment metagenome</name>
    <dbReference type="NCBI Taxonomy" id="412755"/>
    <lineage>
        <taxon>unclassified sequences</taxon>
        <taxon>metagenomes</taxon>
        <taxon>ecological metagenomes</taxon>
    </lineage>
</organism>
<gene>
    <name evidence="5" type="ORF">S01H1_40957</name>
</gene>
<feature type="domain" description="Type I restriction modification DNA specificity" evidence="4">
    <location>
        <begin position="2"/>
        <end position="77"/>
    </location>
</feature>
<feature type="non-terminal residue" evidence="5">
    <location>
        <position position="1"/>
    </location>
</feature>
<dbReference type="SUPFAM" id="SSF116734">
    <property type="entry name" value="DNA methylase specificity domain"/>
    <property type="match status" value="1"/>
</dbReference>
<dbReference type="EMBL" id="BARS01025954">
    <property type="protein sequence ID" value="GAG10151.1"/>
    <property type="molecule type" value="Genomic_DNA"/>
</dbReference>
<dbReference type="AlphaFoldDB" id="X0WBV0"/>
<evidence type="ECO:0000259" key="4">
    <source>
        <dbReference type="Pfam" id="PF01420"/>
    </source>
</evidence>
<protein>
    <recommendedName>
        <fullName evidence="4">Type I restriction modification DNA specificity domain-containing protein</fullName>
    </recommendedName>
</protein>